<accession>A0A395SBV1</accession>
<keyword evidence="1" id="KW-0812">Transmembrane</keyword>
<feature type="transmembrane region" description="Helical" evidence="1">
    <location>
        <begin position="75"/>
        <end position="102"/>
    </location>
</feature>
<gene>
    <name evidence="2" type="ORF">FSPOR_4656</name>
</gene>
<keyword evidence="1" id="KW-0472">Membrane</keyword>
<keyword evidence="3" id="KW-1185">Reference proteome</keyword>
<protein>
    <submittedName>
        <fullName evidence="2">Duf3433 domain-containing protein</fullName>
    </submittedName>
</protein>
<dbReference type="InterPro" id="IPR021840">
    <property type="entry name" value="DUF3433"/>
</dbReference>
<dbReference type="AlphaFoldDB" id="A0A395SBV1"/>
<feature type="transmembrane region" description="Helical" evidence="1">
    <location>
        <begin position="470"/>
        <end position="494"/>
    </location>
</feature>
<dbReference type="STRING" id="5514.A0A395SBV1"/>
<dbReference type="PANTHER" id="PTHR37544:SF3">
    <property type="entry name" value="SPRAY"/>
    <property type="match status" value="1"/>
</dbReference>
<comment type="caution">
    <text evidence="2">The sequence shown here is derived from an EMBL/GenBank/DDBJ whole genome shotgun (WGS) entry which is preliminary data.</text>
</comment>
<feature type="transmembrane region" description="Helical" evidence="1">
    <location>
        <begin position="15"/>
        <end position="37"/>
    </location>
</feature>
<dbReference type="Proteomes" id="UP000266152">
    <property type="component" value="Unassembled WGS sequence"/>
</dbReference>
<dbReference type="EMBL" id="PXOF01000060">
    <property type="protein sequence ID" value="RGP69552.1"/>
    <property type="molecule type" value="Genomic_DNA"/>
</dbReference>
<dbReference type="PANTHER" id="PTHR37544">
    <property type="entry name" value="SPRAY-RELATED"/>
    <property type="match status" value="1"/>
</dbReference>
<reference evidence="2 3" key="1">
    <citation type="journal article" date="2018" name="PLoS Pathog.">
        <title>Evolution of structural diversity of trichothecenes, a family of toxins produced by plant pathogenic and entomopathogenic fungi.</title>
        <authorList>
            <person name="Proctor R.H."/>
            <person name="McCormick S.P."/>
            <person name="Kim H.S."/>
            <person name="Cardoza R.E."/>
            <person name="Stanley A.M."/>
            <person name="Lindo L."/>
            <person name="Kelly A."/>
            <person name="Brown D.W."/>
            <person name="Lee T."/>
            <person name="Vaughan M.M."/>
            <person name="Alexander N.J."/>
            <person name="Busman M."/>
            <person name="Gutierrez S."/>
        </authorList>
    </citation>
    <scope>NUCLEOTIDE SEQUENCE [LARGE SCALE GENOMIC DNA]</scope>
    <source>
        <strain evidence="2 3">NRRL 3299</strain>
    </source>
</reference>
<sequence length="567" mass="62669">MAQNSFGWLSEAVKWPSLILFGVFDIALVIAIIVLTVKSSTEHGFVTIPSTKITAPSLGALAFRDPINFNVSLDIGILWTTLPNLVFALFAAHWAWIACAIAERQPYVELRTRGGAEARNSILLDYRVTPVVLRWRTAFKKSHNAIGAMTLLSVMLTYITAPFAARLFTTQVVSVPKTIPVVYDTEFKDSNLNRQIDWRPILNVVAATLLYQGKNIAWTNDQYAFRPFSNHSGIPASADIEAKSTGFASYVNCALIKDYNITLKKTPSSRAGKVAISGNDRGCSFAQEFPVSSTQKTYLKSTSVVDCSAQAYYSRMVFSAGSYSSSSPNLLDDISVISCATGYHQVDGNLRVSTLNKSPSVHSFDETSQPETSRPYYWLNFEQEILGPVTFNPQSSSSTSDMGSLILSYAQKLRPAEPLSSKALIQSISTVYTATYINGVGFHGFSSVSKPETSTGEAFIPTTRLFVVRWVAYVILAFLLAAFFFDIWATIYVYKRPSILTEEPQGLLSVAAILHKSGLSRVITSIRNEPDFNGEIRQTGKNHPDVKDKKWMASRDDKNNQWVISSM</sequence>
<evidence type="ECO:0000313" key="3">
    <source>
        <dbReference type="Proteomes" id="UP000266152"/>
    </source>
</evidence>
<organism evidence="2 3">
    <name type="scientific">Fusarium sporotrichioides</name>
    <dbReference type="NCBI Taxonomy" id="5514"/>
    <lineage>
        <taxon>Eukaryota</taxon>
        <taxon>Fungi</taxon>
        <taxon>Dikarya</taxon>
        <taxon>Ascomycota</taxon>
        <taxon>Pezizomycotina</taxon>
        <taxon>Sordariomycetes</taxon>
        <taxon>Hypocreomycetidae</taxon>
        <taxon>Hypocreales</taxon>
        <taxon>Nectriaceae</taxon>
        <taxon>Fusarium</taxon>
    </lineage>
</organism>
<proteinExistence type="predicted"/>
<name>A0A395SBV1_FUSSP</name>
<evidence type="ECO:0000256" key="1">
    <source>
        <dbReference type="SAM" id="Phobius"/>
    </source>
</evidence>
<evidence type="ECO:0000313" key="2">
    <source>
        <dbReference type="EMBL" id="RGP69552.1"/>
    </source>
</evidence>
<dbReference type="Pfam" id="PF11915">
    <property type="entry name" value="DUF3433"/>
    <property type="match status" value="1"/>
</dbReference>
<keyword evidence="1" id="KW-1133">Transmembrane helix</keyword>
<feature type="transmembrane region" description="Helical" evidence="1">
    <location>
        <begin position="144"/>
        <end position="165"/>
    </location>
</feature>